<reference evidence="3" key="1">
    <citation type="submission" date="2023-10" db="EMBL/GenBank/DDBJ databases">
        <title>Genome assemblies of two species of porcelain crab, Petrolisthes cinctipes and Petrolisthes manimaculis (Anomura: Porcellanidae).</title>
        <authorList>
            <person name="Angst P."/>
        </authorList>
    </citation>
    <scope>NUCLEOTIDE SEQUENCE</scope>
    <source>
        <strain evidence="3">PB745_01</strain>
        <tissue evidence="3">Gill</tissue>
    </source>
</reference>
<evidence type="ECO:0000313" key="3">
    <source>
        <dbReference type="EMBL" id="KAK3895909.1"/>
    </source>
</evidence>
<dbReference type="AlphaFoldDB" id="A0AAE1GQ21"/>
<feature type="coiled-coil region" evidence="1">
    <location>
        <begin position="12"/>
        <end position="67"/>
    </location>
</feature>
<keyword evidence="4" id="KW-1185">Reference proteome</keyword>
<accession>A0AAE1GQ21</accession>
<dbReference type="EMBL" id="JAWQEG010000028">
    <property type="protein sequence ID" value="KAK3895909.1"/>
    <property type="molecule type" value="Genomic_DNA"/>
</dbReference>
<comment type="caution">
    <text evidence="3">The sequence shown here is derived from an EMBL/GenBank/DDBJ whole genome shotgun (WGS) entry which is preliminary data.</text>
</comment>
<evidence type="ECO:0000256" key="2">
    <source>
        <dbReference type="SAM" id="MobiDB-lite"/>
    </source>
</evidence>
<evidence type="ECO:0000313" key="4">
    <source>
        <dbReference type="Proteomes" id="UP001286313"/>
    </source>
</evidence>
<feature type="region of interest" description="Disordered" evidence="2">
    <location>
        <begin position="134"/>
        <end position="184"/>
    </location>
</feature>
<dbReference type="Proteomes" id="UP001286313">
    <property type="component" value="Unassembled WGS sequence"/>
</dbReference>
<keyword evidence="1" id="KW-0175">Coiled coil</keyword>
<sequence length="184" mass="22080">MKDENMALKMAYSDKEEENLALRRANRTTEEENTILKEDNKQLINQVRSLEDRMENLKVQLKNEIIEEIYEEFEEREMKEKKKNNLLIFNIEETEYPSRQEKIQKELDTCVQVFKEIQSEVKDEDIVEAFRIGKYKREEGNEEGTEEGQTQIKRKPRPILVKLKDERTQMGNHKEGKNNKKLKE</sequence>
<evidence type="ECO:0000256" key="1">
    <source>
        <dbReference type="SAM" id="Coils"/>
    </source>
</evidence>
<organism evidence="3 4">
    <name type="scientific">Petrolisthes cinctipes</name>
    <name type="common">Flat porcelain crab</name>
    <dbReference type="NCBI Taxonomy" id="88211"/>
    <lineage>
        <taxon>Eukaryota</taxon>
        <taxon>Metazoa</taxon>
        <taxon>Ecdysozoa</taxon>
        <taxon>Arthropoda</taxon>
        <taxon>Crustacea</taxon>
        <taxon>Multicrustacea</taxon>
        <taxon>Malacostraca</taxon>
        <taxon>Eumalacostraca</taxon>
        <taxon>Eucarida</taxon>
        <taxon>Decapoda</taxon>
        <taxon>Pleocyemata</taxon>
        <taxon>Anomura</taxon>
        <taxon>Galatheoidea</taxon>
        <taxon>Porcellanidae</taxon>
        <taxon>Petrolisthes</taxon>
    </lineage>
</organism>
<protein>
    <submittedName>
        <fullName evidence="3">Uncharacterized protein</fullName>
    </submittedName>
</protein>
<gene>
    <name evidence="3" type="ORF">Pcinc_000409</name>
</gene>
<name>A0AAE1GQ21_PETCI</name>
<proteinExistence type="predicted"/>
<feature type="compositionally biased region" description="Basic and acidic residues" evidence="2">
    <location>
        <begin position="162"/>
        <end position="178"/>
    </location>
</feature>